<name>A0A9J6ZNY5_9BACT</name>
<accession>A0A9J6ZNY5</accession>
<reference evidence="1" key="1">
    <citation type="submission" date="2022-05" db="EMBL/GenBank/DDBJ databases">
        <authorList>
            <person name="Sun X."/>
        </authorList>
    </citation>
    <scope>NUCLEOTIDE SEQUENCE</scope>
    <source>
        <strain evidence="1">Ai-910</strain>
    </source>
</reference>
<dbReference type="AlphaFoldDB" id="A0A9J6ZNY5"/>
<evidence type="ECO:0000313" key="1">
    <source>
        <dbReference type="EMBL" id="URW79223.1"/>
    </source>
</evidence>
<sequence length="58" mass="6422">MEFLLQLIAELFAGTPEEEKNMAMEATEAVATEAVKEETIAAEAPEVSPNIFNVIHFR</sequence>
<dbReference type="KEGG" id="alkq:M9189_10195"/>
<reference evidence="1" key="2">
    <citation type="submission" date="2022-06" db="EMBL/GenBank/DDBJ databases">
        <title>Xiashengella guii gen. nov. sp. nov., a bacterium isolated form anaerobic digestion tank.</title>
        <authorList>
            <person name="Huang H."/>
        </authorList>
    </citation>
    <scope>NUCLEOTIDE SEQUENCE</scope>
    <source>
        <strain evidence="1">Ai-910</strain>
    </source>
</reference>
<keyword evidence="2" id="KW-1185">Reference proteome</keyword>
<proteinExistence type="predicted"/>
<dbReference type="Proteomes" id="UP001056426">
    <property type="component" value="Chromosome"/>
</dbReference>
<evidence type="ECO:0000313" key="2">
    <source>
        <dbReference type="Proteomes" id="UP001056426"/>
    </source>
</evidence>
<dbReference type="RefSeq" id="WP_250722938.1">
    <property type="nucleotide sequence ID" value="NZ_CP098400.1"/>
</dbReference>
<gene>
    <name evidence="1" type="ORF">M9189_10195</name>
</gene>
<organism evidence="1 2">
    <name type="scientific">Xiashengella succiniciproducens</name>
    <dbReference type="NCBI Taxonomy" id="2949635"/>
    <lineage>
        <taxon>Bacteria</taxon>
        <taxon>Pseudomonadati</taxon>
        <taxon>Bacteroidota</taxon>
        <taxon>Bacteroidia</taxon>
        <taxon>Marinilabiliales</taxon>
        <taxon>Marinilabiliaceae</taxon>
        <taxon>Xiashengella</taxon>
    </lineage>
</organism>
<protein>
    <submittedName>
        <fullName evidence="1">Uncharacterized protein</fullName>
    </submittedName>
</protein>
<dbReference type="EMBL" id="CP098400">
    <property type="protein sequence ID" value="URW79223.1"/>
    <property type="molecule type" value="Genomic_DNA"/>
</dbReference>